<proteinExistence type="predicted"/>
<reference evidence="2 3" key="1">
    <citation type="submission" date="2019-05" db="EMBL/GenBank/DDBJ databases">
        <title>Draft genome sequence of Actinomadura sp. 14C53.</title>
        <authorList>
            <person name="Saricaoglu S."/>
            <person name="Isik K."/>
        </authorList>
    </citation>
    <scope>NUCLEOTIDE SEQUENCE [LARGE SCALE GENOMIC DNA]</scope>
    <source>
        <strain evidence="2 3">14C53</strain>
    </source>
</reference>
<gene>
    <name evidence="2" type="ORF">ETD83_12760</name>
</gene>
<dbReference type="AlphaFoldDB" id="A0A5C4JF36"/>
<name>A0A5C4JF36_9ACTN</name>
<evidence type="ECO:0000256" key="1">
    <source>
        <dbReference type="SAM" id="MobiDB-lite"/>
    </source>
</evidence>
<accession>A0A5C4JF36</accession>
<feature type="region of interest" description="Disordered" evidence="1">
    <location>
        <begin position="64"/>
        <end position="98"/>
    </location>
</feature>
<keyword evidence="3" id="KW-1185">Reference proteome</keyword>
<dbReference type="EMBL" id="VCKW01000051">
    <property type="protein sequence ID" value="TMR02407.1"/>
    <property type="molecule type" value="Genomic_DNA"/>
</dbReference>
<evidence type="ECO:0000313" key="2">
    <source>
        <dbReference type="EMBL" id="TMR02407.1"/>
    </source>
</evidence>
<dbReference type="OrthoDB" id="3483599at2"/>
<feature type="compositionally biased region" description="Basic and acidic residues" evidence="1">
    <location>
        <begin position="82"/>
        <end position="98"/>
    </location>
</feature>
<evidence type="ECO:0000313" key="3">
    <source>
        <dbReference type="Proteomes" id="UP000309174"/>
    </source>
</evidence>
<protein>
    <submittedName>
        <fullName evidence="2">Uncharacterized protein</fullName>
    </submittedName>
</protein>
<dbReference type="RefSeq" id="WP_138645310.1">
    <property type="nucleotide sequence ID" value="NZ_VCKW01000051.1"/>
</dbReference>
<sequence>MAQAVLKGGELLLPHDSGCGASVIPPDDPHYNALHADSVVDEDLNGTPEENAAITTRWRHKGQVVDDDRQRAAHLTAGRGRLTGERAPIDRRPKPGSR</sequence>
<comment type="caution">
    <text evidence="2">The sequence shown here is derived from an EMBL/GenBank/DDBJ whole genome shotgun (WGS) entry which is preliminary data.</text>
</comment>
<dbReference type="Proteomes" id="UP000309174">
    <property type="component" value="Unassembled WGS sequence"/>
</dbReference>
<organism evidence="2 3">
    <name type="scientific">Actinomadura soli</name>
    <dbReference type="NCBI Taxonomy" id="2508997"/>
    <lineage>
        <taxon>Bacteria</taxon>
        <taxon>Bacillati</taxon>
        <taxon>Actinomycetota</taxon>
        <taxon>Actinomycetes</taxon>
        <taxon>Streptosporangiales</taxon>
        <taxon>Thermomonosporaceae</taxon>
        <taxon>Actinomadura</taxon>
    </lineage>
</organism>